<reference evidence="2 3" key="1">
    <citation type="submission" date="2020-04" db="EMBL/GenBank/DDBJ databases">
        <authorList>
            <person name="Wallbank WR R."/>
            <person name="Pardo Diaz C."/>
            <person name="Kozak K."/>
            <person name="Martin S."/>
            <person name="Jiggins C."/>
            <person name="Moest M."/>
            <person name="Warren A I."/>
            <person name="Byers J.R.P. K."/>
            <person name="Montejo-Kovacevich G."/>
            <person name="Yen C E."/>
        </authorList>
    </citation>
    <scope>NUCLEOTIDE SEQUENCE [LARGE SCALE GENOMIC DNA]</scope>
</reference>
<organism evidence="2 3">
    <name type="scientific">Arctia plantaginis</name>
    <name type="common">Wood tiger moth</name>
    <name type="synonym">Phalaena plantaginis</name>
    <dbReference type="NCBI Taxonomy" id="874455"/>
    <lineage>
        <taxon>Eukaryota</taxon>
        <taxon>Metazoa</taxon>
        <taxon>Ecdysozoa</taxon>
        <taxon>Arthropoda</taxon>
        <taxon>Hexapoda</taxon>
        <taxon>Insecta</taxon>
        <taxon>Pterygota</taxon>
        <taxon>Neoptera</taxon>
        <taxon>Endopterygota</taxon>
        <taxon>Lepidoptera</taxon>
        <taxon>Glossata</taxon>
        <taxon>Ditrysia</taxon>
        <taxon>Noctuoidea</taxon>
        <taxon>Erebidae</taxon>
        <taxon>Arctiinae</taxon>
        <taxon>Arctia</taxon>
    </lineage>
</organism>
<gene>
    <name evidence="2" type="ORF">APLA_LOCUS9699</name>
</gene>
<sequence>MALEHGQKFTLKLKKRSSNIPVSEKDKLPPERKFTMKRKRQAPVQEALAKAALTETYLPKAGPSTASISEGDLLAAGPSTTIVPYHK</sequence>
<evidence type="ECO:0000313" key="3">
    <source>
        <dbReference type="Proteomes" id="UP000494106"/>
    </source>
</evidence>
<accession>A0A8S1AH84</accession>
<evidence type="ECO:0000256" key="1">
    <source>
        <dbReference type="SAM" id="MobiDB-lite"/>
    </source>
</evidence>
<evidence type="ECO:0000313" key="2">
    <source>
        <dbReference type="EMBL" id="CAB3243937.1"/>
    </source>
</evidence>
<dbReference type="OrthoDB" id="7782839at2759"/>
<name>A0A8S1AH84_ARCPL</name>
<comment type="caution">
    <text evidence="2">The sequence shown here is derived from an EMBL/GenBank/DDBJ whole genome shotgun (WGS) entry which is preliminary data.</text>
</comment>
<feature type="region of interest" description="Disordered" evidence="1">
    <location>
        <begin position="1"/>
        <end position="27"/>
    </location>
</feature>
<protein>
    <submittedName>
        <fullName evidence="2">Uncharacterized protein</fullName>
    </submittedName>
</protein>
<dbReference type="EMBL" id="CADEBC010000519">
    <property type="protein sequence ID" value="CAB3243937.1"/>
    <property type="molecule type" value="Genomic_DNA"/>
</dbReference>
<dbReference type="AlphaFoldDB" id="A0A8S1AH84"/>
<keyword evidence="3" id="KW-1185">Reference proteome</keyword>
<dbReference type="Proteomes" id="UP000494106">
    <property type="component" value="Unassembled WGS sequence"/>
</dbReference>
<proteinExistence type="predicted"/>